<evidence type="ECO:0000313" key="4">
    <source>
        <dbReference type="EMBL" id="CAF1595982.1"/>
    </source>
</evidence>
<dbReference type="Proteomes" id="UP000681720">
    <property type="component" value="Unassembled WGS sequence"/>
</dbReference>
<evidence type="ECO:0000313" key="7">
    <source>
        <dbReference type="EMBL" id="CAF4059797.1"/>
    </source>
</evidence>
<reference evidence="4" key="1">
    <citation type="submission" date="2021-02" db="EMBL/GenBank/DDBJ databases">
        <authorList>
            <person name="Nowell W R."/>
        </authorList>
    </citation>
    <scope>NUCLEOTIDE SEQUENCE</scope>
</reference>
<evidence type="ECO:0000256" key="2">
    <source>
        <dbReference type="ARBA" id="ARBA00022803"/>
    </source>
</evidence>
<evidence type="ECO:0000313" key="8">
    <source>
        <dbReference type="Proteomes" id="UP000663855"/>
    </source>
</evidence>
<dbReference type="EMBL" id="CAJOBI010003533">
    <property type="protein sequence ID" value="CAF3972160.1"/>
    <property type="molecule type" value="Genomic_DNA"/>
</dbReference>
<dbReference type="PROSITE" id="PS50005">
    <property type="entry name" value="TPR"/>
    <property type="match status" value="2"/>
</dbReference>
<dbReference type="AlphaFoldDB" id="A0A816ACT2"/>
<evidence type="ECO:0000313" key="5">
    <source>
        <dbReference type="EMBL" id="CAF3834340.1"/>
    </source>
</evidence>
<dbReference type="InterPro" id="IPR019734">
    <property type="entry name" value="TPR_rpt"/>
</dbReference>
<dbReference type="SMART" id="SM00028">
    <property type="entry name" value="TPR"/>
    <property type="match status" value="3"/>
</dbReference>
<name>A0A816ACT2_9BILA</name>
<evidence type="ECO:0000313" key="6">
    <source>
        <dbReference type="EMBL" id="CAF3972160.1"/>
    </source>
</evidence>
<dbReference type="InterPro" id="IPR011990">
    <property type="entry name" value="TPR-like_helical_dom_sf"/>
</dbReference>
<accession>A0A816ACT2</accession>
<sequence length="276" mass="31523">MGEYSKALEFYEKSHQILEISLTSTHPNLAISCMNFAVCYEKMGDYEVALKALRNAYIIQEKTFQEGNPAFLLRIALDYFEKCLAIRERVLPEDHPTLAINYNNIGDAHRLMGDYDKALAFYQKASNIQENVKCSPLDCATTYVNLGETYREMKEYLTALTYFQKGLKIREEKLPKSHPDLAVIYHNMSKLYLEGQKYCMTTKYVQQVIAIGQEKLSSTHPHLLAYGKTFGKIRTKEKNIPIATLILCHFTQVKANGTVNGLKRRINGLKRGKTAS</sequence>
<dbReference type="Gene3D" id="1.25.40.10">
    <property type="entry name" value="Tetratricopeptide repeat domain"/>
    <property type="match status" value="2"/>
</dbReference>
<keyword evidence="2 3" id="KW-0802">TPR repeat</keyword>
<dbReference type="EMBL" id="CAJOBJ010000623">
    <property type="protein sequence ID" value="CAF3834340.1"/>
    <property type="molecule type" value="Genomic_DNA"/>
</dbReference>
<evidence type="ECO:0000256" key="3">
    <source>
        <dbReference type="PROSITE-ProRule" id="PRU00339"/>
    </source>
</evidence>
<feature type="repeat" description="TPR" evidence="3">
    <location>
        <begin position="99"/>
        <end position="132"/>
    </location>
</feature>
<dbReference type="EMBL" id="CAJOBH010006553">
    <property type="protein sequence ID" value="CAF4059797.1"/>
    <property type="molecule type" value="Genomic_DNA"/>
</dbReference>
<dbReference type="Proteomes" id="UP000676336">
    <property type="component" value="Unassembled WGS sequence"/>
</dbReference>
<proteinExistence type="predicted"/>
<comment type="caution">
    <text evidence="4">The sequence shown here is derived from an EMBL/GenBank/DDBJ whole genome shotgun (WGS) entry which is preliminary data.</text>
</comment>
<dbReference type="PROSITE" id="PS51257">
    <property type="entry name" value="PROKAR_LIPOPROTEIN"/>
    <property type="match status" value="1"/>
</dbReference>
<evidence type="ECO:0008006" key="9">
    <source>
        <dbReference type="Google" id="ProtNLM"/>
    </source>
</evidence>
<evidence type="ECO:0000256" key="1">
    <source>
        <dbReference type="ARBA" id="ARBA00022737"/>
    </source>
</evidence>
<feature type="repeat" description="TPR" evidence="3">
    <location>
        <begin position="140"/>
        <end position="173"/>
    </location>
</feature>
<dbReference type="Proteomes" id="UP000663855">
    <property type="component" value="Unassembled WGS sequence"/>
</dbReference>
<gene>
    <name evidence="7" type="ORF">BYL167_LOCUS16897</name>
    <name evidence="4" type="ORF">CJN711_LOCUS34591</name>
    <name evidence="5" type="ORF">GIL414_LOCUS2996</name>
    <name evidence="6" type="ORF">SMN809_LOCUS10383</name>
</gene>
<protein>
    <recommendedName>
        <fullName evidence="9">Kinesin light chain</fullName>
    </recommendedName>
</protein>
<dbReference type="SUPFAM" id="SSF48452">
    <property type="entry name" value="TPR-like"/>
    <property type="match status" value="1"/>
</dbReference>
<keyword evidence="1" id="KW-0677">Repeat</keyword>
<dbReference type="Proteomes" id="UP000681967">
    <property type="component" value="Unassembled WGS sequence"/>
</dbReference>
<dbReference type="PANTHER" id="PTHR45641">
    <property type="entry name" value="TETRATRICOPEPTIDE REPEAT PROTEIN (AFU_ORTHOLOGUE AFUA_6G03870)"/>
    <property type="match status" value="1"/>
</dbReference>
<organism evidence="4 8">
    <name type="scientific">Rotaria magnacalcarata</name>
    <dbReference type="NCBI Taxonomy" id="392030"/>
    <lineage>
        <taxon>Eukaryota</taxon>
        <taxon>Metazoa</taxon>
        <taxon>Spiralia</taxon>
        <taxon>Gnathifera</taxon>
        <taxon>Rotifera</taxon>
        <taxon>Eurotatoria</taxon>
        <taxon>Bdelloidea</taxon>
        <taxon>Philodinida</taxon>
        <taxon>Philodinidae</taxon>
        <taxon>Rotaria</taxon>
    </lineage>
</organism>
<dbReference type="Pfam" id="PF13424">
    <property type="entry name" value="TPR_12"/>
    <property type="match status" value="3"/>
</dbReference>
<dbReference type="EMBL" id="CAJNOV010016788">
    <property type="protein sequence ID" value="CAF1595982.1"/>
    <property type="molecule type" value="Genomic_DNA"/>
</dbReference>
<dbReference type="PANTHER" id="PTHR45641:SF19">
    <property type="entry name" value="NEPHROCYSTIN-3"/>
    <property type="match status" value="1"/>
</dbReference>